<name>A0A2S6N497_9HYPH</name>
<evidence type="ECO:0000313" key="1">
    <source>
        <dbReference type="EMBL" id="PPQ29445.1"/>
    </source>
</evidence>
<gene>
    <name evidence="1" type="ORF">CCR94_15165</name>
</gene>
<evidence type="ECO:0000313" key="2">
    <source>
        <dbReference type="Proteomes" id="UP000239089"/>
    </source>
</evidence>
<sequence length="91" mass="10277">MQKKHKTQAKLSGAARAVFQILAIIFQRLWGSRRFYFVKSPEVVAMISPQRNFLLSRSPPGASTVKDHDEGRVNAAPFGRKSFKTTNKMVL</sequence>
<dbReference type="AlphaFoldDB" id="A0A2S6N497"/>
<dbReference type="EMBL" id="NHSJ01000092">
    <property type="protein sequence ID" value="PPQ29445.1"/>
    <property type="molecule type" value="Genomic_DNA"/>
</dbReference>
<dbReference type="Proteomes" id="UP000239089">
    <property type="component" value="Unassembled WGS sequence"/>
</dbReference>
<organism evidence="1 2">
    <name type="scientific">Rhodoblastus sphagnicola</name>
    <dbReference type="NCBI Taxonomy" id="333368"/>
    <lineage>
        <taxon>Bacteria</taxon>
        <taxon>Pseudomonadati</taxon>
        <taxon>Pseudomonadota</taxon>
        <taxon>Alphaproteobacteria</taxon>
        <taxon>Hyphomicrobiales</taxon>
        <taxon>Rhodoblastaceae</taxon>
        <taxon>Rhodoblastus</taxon>
    </lineage>
</organism>
<protein>
    <submittedName>
        <fullName evidence="1">Uncharacterized protein</fullName>
    </submittedName>
</protein>
<reference evidence="1 2" key="1">
    <citation type="journal article" date="2018" name="Arch. Microbiol.">
        <title>New insights into the metabolic potential of the phototrophic purple bacterium Rhodopila globiformis DSM 161(T) from its draft genome sequence and evidence for a vanadium-dependent nitrogenase.</title>
        <authorList>
            <person name="Imhoff J.F."/>
            <person name="Rahn T."/>
            <person name="Kunzel S."/>
            <person name="Neulinger S.C."/>
        </authorList>
    </citation>
    <scope>NUCLEOTIDE SEQUENCE [LARGE SCALE GENOMIC DNA]</scope>
    <source>
        <strain evidence="1 2">DSM 16996</strain>
    </source>
</reference>
<accession>A0A2S6N497</accession>
<comment type="caution">
    <text evidence="1">The sequence shown here is derived from an EMBL/GenBank/DDBJ whole genome shotgun (WGS) entry which is preliminary data.</text>
</comment>
<keyword evidence="2" id="KW-1185">Reference proteome</keyword>
<dbReference type="RefSeq" id="WP_104508701.1">
    <property type="nucleotide sequence ID" value="NZ_JACIGC010000025.1"/>
</dbReference>
<proteinExistence type="predicted"/>